<keyword evidence="2" id="KW-1185">Reference proteome</keyword>
<name>A0A377QYE2_9NEIS</name>
<dbReference type="EMBL" id="UGJJ01000001">
    <property type="protein sequence ID" value="STR00394.1"/>
    <property type="molecule type" value="Genomic_DNA"/>
</dbReference>
<dbReference type="AlphaFoldDB" id="A0A377QYE2"/>
<reference evidence="1 2" key="1">
    <citation type="submission" date="2018-06" db="EMBL/GenBank/DDBJ databases">
        <authorList>
            <consortium name="Pathogen Informatics"/>
            <person name="Doyle S."/>
        </authorList>
    </citation>
    <scope>NUCLEOTIDE SEQUENCE [LARGE SCALE GENOMIC DNA]</scope>
    <source>
        <strain evidence="1 2">NCTC13336</strain>
    </source>
</reference>
<gene>
    <name evidence="1" type="ORF">NCTC13336_00596</name>
</gene>
<dbReference type="Proteomes" id="UP000254293">
    <property type="component" value="Unassembled WGS sequence"/>
</dbReference>
<organism evidence="1 2">
    <name type="scientific">Kingella potus</name>
    <dbReference type="NCBI Taxonomy" id="265175"/>
    <lineage>
        <taxon>Bacteria</taxon>
        <taxon>Pseudomonadati</taxon>
        <taxon>Pseudomonadota</taxon>
        <taxon>Betaproteobacteria</taxon>
        <taxon>Neisseriales</taxon>
        <taxon>Neisseriaceae</taxon>
        <taxon>Kingella</taxon>
    </lineage>
</organism>
<protein>
    <submittedName>
        <fullName evidence="1">Uncharacterized protein</fullName>
    </submittedName>
</protein>
<accession>A0A377QYE2</accession>
<sequence length="251" mass="28329">MLCKIMADYCFCLRKTGKNGVLCHDCRRACTAGCRGRKPAGICAAKRLAGRLKTAYAVFRRPFSDGLFQTAFFRRPFSDGLFQTAFFRRPFSDGLFQTAFFRRPFSDGLFQTAFFRRPFSDGLFQTAFFRRPFSDGLFQTAFFRRPFSDGLFQTAFFRRPFSDGLFQTAFFRRPFSDGLFQKAFSDGLFRRPFSVEADDVFDFAAGGLGADAGNRLDGAGELVNEFDGLACAVEAEFVTEIEFVGKLPAYG</sequence>
<proteinExistence type="predicted"/>
<evidence type="ECO:0000313" key="2">
    <source>
        <dbReference type="Proteomes" id="UP000254293"/>
    </source>
</evidence>
<evidence type="ECO:0000313" key="1">
    <source>
        <dbReference type="EMBL" id="STR00394.1"/>
    </source>
</evidence>